<dbReference type="Pfam" id="PF11382">
    <property type="entry name" value="MctB"/>
    <property type="match status" value="1"/>
</dbReference>
<dbReference type="STRING" id="1052260.SAMN05660199_01341"/>
<accession>A0A1H0GSY8</accession>
<evidence type="ECO:0000256" key="2">
    <source>
        <dbReference type="SAM" id="MobiDB-lite"/>
    </source>
</evidence>
<proteinExistence type="predicted"/>
<reference evidence="4" key="1">
    <citation type="submission" date="2016-10" db="EMBL/GenBank/DDBJ databases">
        <authorList>
            <person name="Varghese N."/>
            <person name="Submissions S."/>
        </authorList>
    </citation>
    <scope>NUCLEOTIDE SEQUENCE [LARGE SCALE GENOMIC DNA]</scope>
    <source>
        <strain evidence="4">DSM 45843</strain>
    </source>
</reference>
<sequence length="327" mass="32455">MIDFRYHLVSLIAVFLAVALGIVIGTTALNGGLLDNLQTQVSGLQEDKRSLEDTNQGLQAQLDSTGGFAEEVGPALVAGTLTGRSVLLVVGNEDVDTDAVDEITSLLGDAGATVNGTVRLNPAYSDPGSASSLQNYLATQGALPAGVELPTETSDTGELVASLLAQVLMIPRAAEGSTSEAPATTATAQVLGGLSTLGVLTQDSASVVAADYAIFLTSGSLTGDDAAERNATLVQLVTALDRQGSGTVVSGDAGAAADGGLVGTIRADTEASTLVSTVDNANAPEGRISTVLALSTEGEGTSGKFGTGDDAQPVPPIPATAGSGAGN</sequence>
<dbReference type="GO" id="GO:0055070">
    <property type="term" value="P:copper ion homeostasis"/>
    <property type="evidence" value="ECO:0007669"/>
    <property type="project" value="InterPro"/>
</dbReference>
<organism evidence="3 4">
    <name type="scientific">Klenkia soli</name>
    <dbReference type="NCBI Taxonomy" id="1052260"/>
    <lineage>
        <taxon>Bacteria</taxon>
        <taxon>Bacillati</taxon>
        <taxon>Actinomycetota</taxon>
        <taxon>Actinomycetes</taxon>
        <taxon>Geodermatophilales</taxon>
        <taxon>Geodermatophilaceae</taxon>
        <taxon>Klenkia</taxon>
    </lineage>
</organism>
<evidence type="ECO:0000313" key="4">
    <source>
        <dbReference type="Proteomes" id="UP000199088"/>
    </source>
</evidence>
<keyword evidence="1" id="KW-0175">Coiled coil</keyword>
<protein>
    <submittedName>
        <fullName evidence="3">Copper transport outer membrane protein, MctB</fullName>
    </submittedName>
</protein>
<dbReference type="Proteomes" id="UP000199088">
    <property type="component" value="Unassembled WGS sequence"/>
</dbReference>
<dbReference type="OrthoDB" id="4350157at2"/>
<gene>
    <name evidence="3" type="ORF">SAMN05660199_01341</name>
</gene>
<dbReference type="EMBL" id="FNIR01000003">
    <property type="protein sequence ID" value="SDO09944.1"/>
    <property type="molecule type" value="Genomic_DNA"/>
</dbReference>
<evidence type="ECO:0000313" key="3">
    <source>
        <dbReference type="EMBL" id="SDO09944.1"/>
    </source>
</evidence>
<dbReference type="AlphaFoldDB" id="A0A1H0GSY8"/>
<name>A0A1H0GSY8_9ACTN</name>
<dbReference type="InterPro" id="IPR021522">
    <property type="entry name" value="MctB"/>
</dbReference>
<keyword evidence="4" id="KW-1185">Reference proteome</keyword>
<evidence type="ECO:0000256" key="1">
    <source>
        <dbReference type="SAM" id="Coils"/>
    </source>
</evidence>
<dbReference type="GO" id="GO:0016020">
    <property type="term" value="C:membrane"/>
    <property type="evidence" value="ECO:0007669"/>
    <property type="project" value="InterPro"/>
</dbReference>
<dbReference type="RefSeq" id="WP_091241782.1">
    <property type="nucleotide sequence ID" value="NZ_FNIR01000003.1"/>
</dbReference>
<feature type="coiled-coil region" evidence="1">
    <location>
        <begin position="34"/>
        <end position="61"/>
    </location>
</feature>
<feature type="region of interest" description="Disordered" evidence="2">
    <location>
        <begin position="298"/>
        <end position="327"/>
    </location>
</feature>